<dbReference type="PANTHER" id="PTHR30531">
    <property type="entry name" value="FLAGELLAR BIOSYNTHETIC PROTEIN FLHB"/>
    <property type="match status" value="1"/>
</dbReference>
<name>A0ABV9NQL5_9BACI</name>
<sequence>MKHHVRKKAAALAYDLAKSPAPSVKAKGAGLRAEEIIQRAEESGVPLYRDPSMAEVLSQLELNQEIPGELYDAAEEIFLYIYRLDQEEKVRRLAGKKPGP</sequence>
<protein>
    <submittedName>
        <fullName evidence="1">EscU/YscU/HrcU family type III secretion system export apparatus switch protein</fullName>
    </submittedName>
</protein>
<dbReference type="InterPro" id="IPR029025">
    <property type="entry name" value="T3SS_substrate_exporter_C"/>
</dbReference>
<proteinExistence type="predicted"/>
<organism evidence="1 2">
    <name type="scientific">Bacillus daqingensis</name>
    <dbReference type="NCBI Taxonomy" id="872396"/>
    <lineage>
        <taxon>Bacteria</taxon>
        <taxon>Bacillati</taxon>
        <taxon>Bacillota</taxon>
        <taxon>Bacilli</taxon>
        <taxon>Bacillales</taxon>
        <taxon>Bacillaceae</taxon>
        <taxon>Bacillus</taxon>
    </lineage>
</organism>
<dbReference type="InterPro" id="IPR006135">
    <property type="entry name" value="T3SS_substrate_exporter"/>
</dbReference>
<dbReference type="EMBL" id="JBHSGK010000003">
    <property type="protein sequence ID" value="MFC4735588.1"/>
    <property type="molecule type" value="Genomic_DNA"/>
</dbReference>
<dbReference type="PANTHER" id="PTHR30531:SF12">
    <property type="entry name" value="FLAGELLAR BIOSYNTHETIC PROTEIN FLHB"/>
    <property type="match status" value="1"/>
</dbReference>
<keyword evidence="2" id="KW-1185">Reference proteome</keyword>
<dbReference type="Pfam" id="PF01312">
    <property type="entry name" value="Bac_export_2"/>
    <property type="match status" value="1"/>
</dbReference>
<dbReference type="Proteomes" id="UP001595896">
    <property type="component" value="Unassembled WGS sequence"/>
</dbReference>
<comment type="caution">
    <text evidence="1">The sequence shown here is derived from an EMBL/GenBank/DDBJ whole genome shotgun (WGS) entry which is preliminary data.</text>
</comment>
<gene>
    <name evidence="1" type="ORF">ACFO4L_03220</name>
</gene>
<dbReference type="SUPFAM" id="SSF160544">
    <property type="entry name" value="EscU C-terminal domain-like"/>
    <property type="match status" value="1"/>
</dbReference>
<evidence type="ECO:0000313" key="1">
    <source>
        <dbReference type="EMBL" id="MFC4735588.1"/>
    </source>
</evidence>
<evidence type="ECO:0000313" key="2">
    <source>
        <dbReference type="Proteomes" id="UP001595896"/>
    </source>
</evidence>
<accession>A0ABV9NQL5</accession>
<dbReference type="RefSeq" id="WP_377908212.1">
    <property type="nucleotide sequence ID" value="NZ_JBHSGK010000003.1"/>
</dbReference>
<dbReference type="Gene3D" id="3.40.1690.10">
    <property type="entry name" value="secretion proteins EscU"/>
    <property type="match status" value="1"/>
</dbReference>
<reference evidence="2" key="1">
    <citation type="journal article" date="2019" name="Int. J. Syst. Evol. Microbiol.">
        <title>The Global Catalogue of Microorganisms (GCM) 10K type strain sequencing project: providing services to taxonomists for standard genome sequencing and annotation.</title>
        <authorList>
            <consortium name="The Broad Institute Genomics Platform"/>
            <consortium name="The Broad Institute Genome Sequencing Center for Infectious Disease"/>
            <person name="Wu L."/>
            <person name="Ma J."/>
        </authorList>
    </citation>
    <scope>NUCLEOTIDE SEQUENCE [LARGE SCALE GENOMIC DNA]</scope>
    <source>
        <strain evidence="2">JCM 12165</strain>
    </source>
</reference>